<feature type="compositionally biased region" description="Polar residues" evidence="1">
    <location>
        <begin position="45"/>
        <end position="58"/>
    </location>
</feature>
<dbReference type="AlphaFoldDB" id="A0AAD1RPR2"/>
<evidence type="ECO:0000313" key="3">
    <source>
        <dbReference type="Proteomes" id="UP001295444"/>
    </source>
</evidence>
<dbReference type="Proteomes" id="UP001295444">
    <property type="component" value="Chromosome 03"/>
</dbReference>
<evidence type="ECO:0000313" key="2">
    <source>
        <dbReference type="EMBL" id="CAH2275814.1"/>
    </source>
</evidence>
<keyword evidence="3" id="KW-1185">Reference proteome</keyword>
<evidence type="ECO:0000256" key="1">
    <source>
        <dbReference type="SAM" id="MobiDB-lite"/>
    </source>
</evidence>
<dbReference type="EMBL" id="OW240914">
    <property type="protein sequence ID" value="CAH2275814.1"/>
    <property type="molecule type" value="Genomic_DNA"/>
</dbReference>
<organism evidence="2 3">
    <name type="scientific">Pelobates cultripes</name>
    <name type="common">Western spadefoot toad</name>
    <dbReference type="NCBI Taxonomy" id="61616"/>
    <lineage>
        <taxon>Eukaryota</taxon>
        <taxon>Metazoa</taxon>
        <taxon>Chordata</taxon>
        <taxon>Craniata</taxon>
        <taxon>Vertebrata</taxon>
        <taxon>Euteleostomi</taxon>
        <taxon>Amphibia</taxon>
        <taxon>Batrachia</taxon>
        <taxon>Anura</taxon>
        <taxon>Pelobatoidea</taxon>
        <taxon>Pelobatidae</taxon>
        <taxon>Pelobates</taxon>
    </lineage>
</organism>
<reference evidence="2" key="1">
    <citation type="submission" date="2022-03" db="EMBL/GenBank/DDBJ databases">
        <authorList>
            <person name="Alioto T."/>
            <person name="Alioto T."/>
            <person name="Gomez Garrido J."/>
        </authorList>
    </citation>
    <scope>NUCLEOTIDE SEQUENCE</scope>
</reference>
<accession>A0AAD1RPR2</accession>
<sequence length="58" mass="6726">MASGFCNEVLLTSTEARIPHRKGLLHRNHQQRMKITTRTGALPQNRKQNQNQEQSITR</sequence>
<feature type="region of interest" description="Disordered" evidence="1">
    <location>
        <begin position="36"/>
        <end position="58"/>
    </location>
</feature>
<proteinExistence type="predicted"/>
<protein>
    <submittedName>
        <fullName evidence="2">Uncharacterized protein</fullName>
    </submittedName>
</protein>
<name>A0AAD1RPR2_PELCU</name>
<gene>
    <name evidence="2" type="ORF">PECUL_23A029847</name>
</gene>